<evidence type="ECO:0000256" key="1">
    <source>
        <dbReference type="ARBA" id="ARBA00023125"/>
    </source>
</evidence>
<sequence length="840" mass="101654">MIFLLYHVIFIYNYTLMNFRKTLQKCKEKLQNNIINQNDSIWMPLDVRVCDNYHFKTDSFNLIVKYDSEHLEHNNTFHFNNYEHLQAKIVNVFFDKVQKSIIKTWMKLYKYTYDTVIQIFSHVYNLCNIYYKINFYDARKILTNFISYNCKNNYKFNYFYKLNKHTIRKFYFYRNNKLCNKEIKILKKQFTKIKFNNIYNSDNYINLFKILKEYRSEYVKYVKFYSANPIHFLNKLHFTDFYNKLQDEYKQLFINLKCPIEEIILQEKNINIPIFKYDDYNPYMKKYTDFIKNRDNINNYEEHNKIYRLYVNYENKLINKQKRLLEIRSKLIYTKLSVIVKLIDNVINTFYKHIYKIIEEKLPQQVNNFVDQVKLYKTNEQFRNKKNAILQKYGYKTTINYKNTINEMRKSSVGKKIIINEKKLLYKDIIKTNHVSIFEPKYTNSLRNNTNVSRHTIDLAVEKACANYKTCLTNLKNRNIDNFNLREIKLRKMIIDIEPNEFSKEGIRKNILGTTTGFYNGILFDFTTINKATILKYNEKLNKYTLHVPYINKNLSEDEKKEKIKILEKKLKMTKKQKKRNKRRRKEKIKKRNNKNKKKETIKNIKKEIKRIKKNNMEKTGEGTISLDPGVRKYLTGYSSEKKKNIEIRENIKIKKNCYKIYETTKKYGLSSGKKKKVKKKEKKEKKEKKVKREIKVISEKEKEKVKRKLENRSKKVYRQMTDFHNKVIKYLTENYASILIGDMSLKGILNKKTSKLKKKTKYLCTRLRIGMLRTKLKKKCEEKNLKYKLVNEAYTSKTCTKCGTINENLKSKETFNCNECKIIIDRDLNGARNIHLASL</sequence>
<organism evidence="5">
    <name type="scientific">Hokovirus HKV1</name>
    <dbReference type="NCBI Taxonomy" id="1977638"/>
    <lineage>
        <taxon>Viruses</taxon>
        <taxon>Varidnaviria</taxon>
        <taxon>Bamfordvirae</taxon>
        <taxon>Nucleocytoviricota</taxon>
        <taxon>Megaviricetes</taxon>
        <taxon>Imitervirales</taxon>
        <taxon>Mimiviridae</taxon>
        <taxon>Klosneuvirinae</taxon>
        <taxon>Hokovirus</taxon>
    </lineage>
</organism>
<proteinExistence type="predicted"/>
<evidence type="ECO:0000256" key="2">
    <source>
        <dbReference type="ARBA" id="ARBA00023172"/>
    </source>
</evidence>
<dbReference type="InterPro" id="IPR051491">
    <property type="entry name" value="Recombinase/Transposase-rel"/>
</dbReference>
<evidence type="ECO:0000259" key="4">
    <source>
        <dbReference type="Pfam" id="PF07282"/>
    </source>
</evidence>
<gene>
    <name evidence="5" type="ORF">Hokovirus_1_232</name>
</gene>
<feature type="compositionally biased region" description="Basic residues" evidence="3">
    <location>
        <begin position="673"/>
        <end position="689"/>
    </location>
</feature>
<feature type="compositionally biased region" description="Basic residues" evidence="3">
    <location>
        <begin position="574"/>
        <end position="598"/>
    </location>
</feature>
<accession>A0A1V0SF70</accession>
<keyword evidence="2" id="KW-0233">DNA recombination</keyword>
<feature type="region of interest" description="Disordered" evidence="3">
    <location>
        <begin position="670"/>
        <end position="689"/>
    </location>
</feature>
<dbReference type="InterPro" id="IPR010095">
    <property type="entry name" value="Cas12f1-like_TNB"/>
</dbReference>
<feature type="region of interest" description="Disordered" evidence="3">
    <location>
        <begin position="574"/>
        <end position="601"/>
    </location>
</feature>
<keyword evidence="1" id="KW-0238">DNA-binding</keyword>
<dbReference type="GO" id="GO:0006310">
    <property type="term" value="P:DNA recombination"/>
    <property type="evidence" value="ECO:0007669"/>
    <property type="project" value="UniProtKB-KW"/>
</dbReference>
<dbReference type="Pfam" id="PF07282">
    <property type="entry name" value="Cas12f1-like_TNB"/>
    <property type="match status" value="1"/>
</dbReference>
<protein>
    <submittedName>
        <fullName evidence="5">Transposase</fullName>
    </submittedName>
</protein>
<dbReference type="EMBL" id="KY684103">
    <property type="protein sequence ID" value="ARF10353.1"/>
    <property type="molecule type" value="Genomic_DNA"/>
</dbReference>
<dbReference type="PANTHER" id="PTHR36172">
    <property type="match status" value="1"/>
</dbReference>
<name>A0A1V0SF70_9VIRU</name>
<feature type="domain" description="Cas12f1-like TNB" evidence="4">
    <location>
        <begin position="771"/>
        <end position="835"/>
    </location>
</feature>
<evidence type="ECO:0000313" key="5">
    <source>
        <dbReference type="EMBL" id="ARF10353.1"/>
    </source>
</evidence>
<reference evidence="5" key="1">
    <citation type="journal article" date="2017" name="Science">
        <title>Giant viruses with an expanded complement of translation system components.</title>
        <authorList>
            <person name="Schulz F."/>
            <person name="Yutin N."/>
            <person name="Ivanova N.N."/>
            <person name="Ortega D.R."/>
            <person name="Lee T.K."/>
            <person name="Vierheilig J."/>
            <person name="Daims H."/>
            <person name="Horn M."/>
            <person name="Wagner M."/>
            <person name="Jensen G.J."/>
            <person name="Kyrpides N.C."/>
            <person name="Koonin E.V."/>
            <person name="Woyke T."/>
        </authorList>
    </citation>
    <scope>NUCLEOTIDE SEQUENCE</scope>
    <source>
        <strain evidence="5">HKV1</strain>
    </source>
</reference>
<evidence type="ECO:0000256" key="3">
    <source>
        <dbReference type="SAM" id="MobiDB-lite"/>
    </source>
</evidence>
<dbReference type="PANTHER" id="PTHR36172:SF1">
    <property type="entry name" value="RESOLVASE-RELATED"/>
    <property type="match status" value="1"/>
</dbReference>
<dbReference type="GO" id="GO:0003677">
    <property type="term" value="F:DNA binding"/>
    <property type="evidence" value="ECO:0007669"/>
    <property type="project" value="UniProtKB-KW"/>
</dbReference>